<dbReference type="RefSeq" id="WP_316967481.1">
    <property type="nucleotide sequence ID" value="NZ_JARFPK010000061.1"/>
</dbReference>
<name>A0ABT5XAM2_9EURY</name>
<dbReference type="SUPFAM" id="SSF56399">
    <property type="entry name" value="ADP-ribosylation"/>
    <property type="match status" value="1"/>
</dbReference>
<dbReference type="Proteomes" id="UP001220010">
    <property type="component" value="Unassembled WGS sequence"/>
</dbReference>
<gene>
    <name evidence="1" type="ORF">P0O15_11355</name>
</gene>
<accession>A0ABT5XAM2</accession>
<organism evidence="1 2">
    <name type="scientific">Candidatus Methanocrinis natronophilus</name>
    <dbReference type="NCBI Taxonomy" id="3033396"/>
    <lineage>
        <taxon>Archaea</taxon>
        <taxon>Methanobacteriati</taxon>
        <taxon>Methanobacteriota</taxon>
        <taxon>Stenosarchaea group</taxon>
        <taxon>Methanomicrobia</taxon>
        <taxon>Methanotrichales</taxon>
        <taxon>Methanotrichaceae</taxon>
        <taxon>Methanocrinis</taxon>
    </lineage>
</organism>
<protein>
    <submittedName>
        <fullName evidence="1">Uncharacterized protein</fullName>
    </submittedName>
</protein>
<dbReference type="EMBL" id="JARFPK010000061">
    <property type="protein sequence ID" value="MDF0591755.1"/>
    <property type="molecule type" value="Genomic_DNA"/>
</dbReference>
<sequence length="261" mass="30437">MIDLKSINLYRRIIDQNKFPLDSSRSIPGLYYHGVILSGEYGWYAVLNISESGMLQSPNYIAYWDSDFASDYKSIRDAKISELKYNGGGSGGLTPTALHYIYAASCIRLGFHPEKGSNKLTKRQEEHIVKRSNIEIKFEIERRRIASNAPSRLDSLFIADNKDIICKMFDNHPDLLILKVKIAEALRFIKVDSAWYSEYWKNRSKKYIKRYWMSKPYKENTDSWEYLVDGLLVVDDPEGLEWIRSRREELDQENVNLEPSI</sequence>
<proteinExistence type="predicted"/>
<evidence type="ECO:0000313" key="2">
    <source>
        <dbReference type="Proteomes" id="UP001220010"/>
    </source>
</evidence>
<evidence type="ECO:0000313" key="1">
    <source>
        <dbReference type="EMBL" id="MDF0591755.1"/>
    </source>
</evidence>
<comment type="caution">
    <text evidence="1">The sequence shown here is derived from an EMBL/GenBank/DDBJ whole genome shotgun (WGS) entry which is preliminary data.</text>
</comment>
<reference evidence="1 2" key="1">
    <citation type="submission" date="2023-03" db="EMBL/GenBank/DDBJ databases">
        <title>WGS of Methanotrichaceae archaeon Mx.</title>
        <authorList>
            <person name="Sorokin D.Y."/>
            <person name="Merkel A.Y."/>
        </authorList>
    </citation>
    <scope>NUCLEOTIDE SEQUENCE [LARGE SCALE GENOMIC DNA]</scope>
    <source>
        <strain evidence="1 2">Mx</strain>
    </source>
</reference>
<keyword evidence="2" id="KW-1185">Reference proteome</keyword>